<dbReference type="EC" id="3.2.1.8" evidence="8"/>
<dbReference type="EMBL" id="JBHSTE010000003">
    <property type="protein sequence ID" value="MFC6333237.1"/>
    <property type="molecule type" value="Genomic_DNA"/>
</dbReference>
<dbReference type="PRINTS" id="PR00134">
    <property type="entry name" value="GLHYDRLASE10"/>
</dbReference>
<dbReference type="SUPFAM" id="SSF51445">
    <property type="entry name" value="(Trans)glycosidases"/>
    <property type="match status" value="1"/>
</dbReference>
<dbReference type="RefSeq" id="WP_379234484.1">
    <property type="nucleotide sequence ID" value="NZ_JBHSTE010000003.1"/>
</dbReference>
<dbReference type="Gene3D" id="3.20.20.80">
    <property type="entry name" value="Glycosidases"/>
    <property type="match status" value="1"/>
</dbReference>
<evidence type="ECO:0000256" key="5">
    <source>
        <dbReference type="ARBA" id="ARBA00023277"/>
    </source>
</evidence>
<evidence type="ECO:0000256" key="2">
    <source>
        <dbReference type="ARBA" id="ARBA00004851"/>
    </source>
</evidence>
<keyword evidence="5 8" id="KW-0119">Carbohydrate metabolism</keyword>
<sequence length="443" mass="50221">MNRTILFIMLLLAAVIMSACAGKSDPLPQDVDLSNEVEHDEDNTTTDDSTEMLEEEEEDSKPGDDSRIIEGFNIAPALTVTSLKEAYQDYFLFGVGLNGTSPSNDTVQSEAMREIIKHHFNSVTYSNLMKPSYLLDHAQSMSNVENGISEPAVNFESAIAGLEFAKENNIQMRGHTLVWHAQTPDWFFREGYRSNGEFVDKDTMLERMESYIKQVLDYTQTEYPGVIYSWDVVNEAVEIRTGHFETETGLHIRTMHGDDLDNLWYKIVGIDYVEKAFEYARKYADEETKLFYNDYNTFQPLKTSSIYQLAAGLKEKGIIDGIGMQGYMGLDYPRIGSGHDNIADAIKKFSELELEIHITELTISSNDKDEASMNAQSNRYKELFELLTELDTNSGGPANITSVTVFGLMDEYMFYANDKNYARLFDGQLQPKPAFYSIMSVVE</sequence>
<evidence type="ECO:0000256" key="1">
    <source>
        <dbReference type="ARBA" id="ARBA00000681"/>
    </source>
</evidence>
<dbReference type="PROSITE" id="PS51760">
    <property type="entry name" value="GH10_2"/>
    <property type="match status" value="1"/>
</dbReference>
<dbReference type="InterPro" id="IPR001000">
    <property type="entry name" value="GH10_dom"/>
</dbReference>
<comment type="similarity">
    <text evidence="8">Belongs to the glycosyl hydrolase 10 (cellulase F) family.</text>
</comment>
<accession>A0ABW1V392</accession>
<name>A0ABW1V392_9BACL</name>
<keyword evidence="3" id="KW-0858">Xylan degradation</keyword>
<feature type="chain" id="PRO_5047068668" description="Beta-xylanase" evidence="10">
    <location>
        <begin position="22"/>
        <end position="443"/>
    </location>
</feature>
<evidence type="ECO:0000256" key="10">
    <source>
        <dbReference type="SAM" id="SignalP"/>
    </source>
</evidence>
<comment type="pathway">
    <text evidence="2">Glycan degradation; xylan degradation.</text>
</comment>
<keyword evidence="7 8" id="KW-0624">Polysaccharide degradation</keyword>
<feature type="region of interest" description="Disordered" evidence="9">
    <location>
        <begin position="28"/>
        <end position="67"/>
    </location>
</feature>
<feature type="compositionally biased region" description="Acidic residues" evidence="9">
    <location>
        <begin position="33"/>
        <end position="59"/>
    </location>
</feature>
<dbReference type="PROSITE" id="PS51257">
    <property type="entry name" value="PROKAR_LIPOPROTEIN"/>
    <property type="match status" value="1"/>
</dbReference>
<dbReference type="InterPro" id="IPR044846">
    <property type="entry name" value="GH10"/>
</dbReference>
<keyword evidence="13" id="KW-1185">Reference proteome</keyword>
<evidence type="ECO:0000256" key="7">
    <source>
        <dbReference type="ARBA" id="ARBA00023326"/>
    </source>
</evidence>
<reference evidence="13" key="1">
    <citation type="journal article" date="2019" name="Int. J. Syst. Evol. Microbiol.">
        <title>The Global Catalogue of Microorganisms (GCM) 10K type strain sequencing project: providing services to taxonomists for standard genome sequencing and annotation.</title>
        <authorList>
            <consortium name="The Broad Institute Genomics Platform"/>
            <consortium name="The Broad Institute Genome Sequencing Center for Infectious Disease"/>
            <person name="Wu L."/>
            <person name="Ma J."/>
        </authorList>
    </citation>
    <scope>NUCLEOTIDE SEQUENCE [LARGE SCALE GENOMIC DNA]</scope>
    <source>
        <strain evidence="13">PCU 280</strain>
    </source>
</reference>
<evidence type="ECO:0000259" key="11">
    <source>
        <dbReference type="PROSITE" id="PS51760"/>
    </source>
</evidence>
<dbReference type="SMART" id="SM00633">
    <property type="entry name" value="Glyco_10"/>
    <property type="match status" value="1"/>
</dbReference>
<keyword evidence="10" id="KW-0732">Signal</keyword>
<gene>
    <name evidence="12" type="ORF">ACFP56_11430</name>
</gene>
<keyword evidence="4 8" id="KW-0378">Hydrolase</keyword>
<organism evidence="12 13">
    <name type="scientific">Paenibacillus septentrionalis</name>
    <dbReference type="NCBI Taxonomy" id="429342"/>
    <lineage>
        <taxon>Bacteria</taxon>
        <taxon>Bacillati</taxon>
        <taxon>Bacillota</taxon>
        <taxon>Bacilli</taxon>
        <taxon>Bacillales</taxon>
        <taxon>Paenibacillaceae</taxon>
        <taxon>Paenibacillus</taxon>
    </lineage>
</organism>
<comment type="caution">
    <text evidence="12">The sequence shown here is derived from an EMBL/GenBank/DDBJ whole genome shotgun (WGS) entry which is preliminary data.</text>
</comment>
<evidence type="ECO:0000256" key="3">
    <source>
        <dbReference type="ARBA" id="ARBA00022651"/>
    </source>
</evidence>
<evidence type="ECO:0000313" key="12">
    <source>
        <dbReference type="EMBL" id="MFC6333237.1"/>
    </source>
</evidence>
<evidence type="ECO:0000313" key="13">
    <source>
        <dbReference type="Proteomes" id="UP001596233"/>
    </source>
</evidence>
<comment type="catalytic activity">
    <reaction evidence="1 8">
        <text>Endohydrolysis of (1-&gt;4)-beta-D-xylosidic linkages in xylans.</text>
        <dbReference type="EC" id="3.2.1.8"/>
    </reaction>
</comment>
<proteinExistence type="inferred from homology"/>
<dbReference type="PANTHER" id="PTHR31490">
    <property type="entry name" value="GLYCOSYL HYDROLASE"/>
    <property type="match status" value="1"/>
</dbReference>
<dbReference type="PANTHER" id="PTHR31490:SF90">
    <property type="entry name" value="ENDO-1,4-BETA-XYLANASE A"/>
    <property type="match status" value="1"/>
</dbReference>
<dbReference type="InterPro" id="IPR017853">
    <property type="entry name" value="GH"/>
</dbReference>
<feature type="domain" description="GH10" evidence="11">
    <location>
        <begin position="77"/>
        <end position="441"/>
    </location>
</feature>
<keyword evidence="6 8" id="KW-0326">Glycosidase</keyword>
<protein>
    <recommendedName>
        <fullName evidence="8">Beta-xylanase</fullName>
        <ecNumber evidence="8">3.2.1.8</ecNumber>
    </recommendedName>
</protein>
<dbReference type="Pfam" id="PF00331">
    <property type="entry name" value="Glyco_hydro_10"/>
    <property type="match status" value="1"/>
</dbReference>
<evidence type="ECO:0000256" key="4">
    <source>
        <dbReference type="ARBA" id="ARBA00022801"/>
    </source>
</evidence>
<evidence type="ECO:0000256" key="8">
    <source>
        <dbReference type="RuleBase" id="RU361174"/>
    </source>
</evidence>
<dbReference type="Proteomes" id="UP001596233">
    <property type="component" value="Unassembled WGS sequence"/>
</dbReference>
<evidence type="ECO:0000256" key="6">
    <source>
        <dbReference type="ARBA" id="ARBA00023295"/>
    </source>
</evidence>
<evidence type="ECO:0000256" key="9">
    <source>
        <dbReference type="SAM" id="MobiDB-lite"/>
    </source>
</evidence>
<feature type="signal peptide" evidence="10">
    <location>
        <begin position="1"/>
        <end position="21"/>
    </location>
</feature>